<dbReference type="EMBL" id="JAFEKC020000002">
    <property type="protein sequence ID" value="KAK0516379.1"/>
    <property type="molecule type" value="Genomic_DNA"/>
</dbReference>
<evidence type="ECO:0008006" key="3">
    <source>
        <dbReference type="Google" id="ProtNLM"/>
    </source>
</evidence>
<comment type="caution">
    <text evidence="1">The sequence shown here is derived from an EMBL/GenBank/DDBJ whole genome shotgun (WGS) entry which is preliminary data.</text>
</comment>
<evidence type="ECO:0000313" key="1">
    <source>
        <dbReference type="EMBL" id="KAK0516379.1"/>
    </source>
</evidence>
<protein>
    <recommendedName>
        <fullName evidence="3">F-box domain-containing protein</fullName>
    </recommendedName>
</protein>
<keyword evidence="2" id="KW-1185">Reference proteome</keyword>
<proteinExistence type="predicted"/>
<dbReference type="AlphaFoldDB" id="A0AA39R9U1"/>
<dbReference type="Proteomes" id="UP001166286">
    <property type="component" value="Unassembled WGS sequence"/>
</dbReference>
<organism evidence="1 2">
    <name type="scientific">Cladonia borealis</name>
    <dbReference type="NCBI Taxonomy" id="184061"/>
    <lineage>
        <taxon>Eukaryota</taxon>
        <taxon>Fungi</taxon>
        <taxon>Dikarya</taxon>
        <taxon>Ascomycota</taxon>
        <taxon>Pezizomycotina</taxon>
        <taxon>Lecanoromycetes</taxon>
        <taxon>OSLEUM clade</taxon>
        <taxon>Lecanoromycetidae</taxon>
        <taxon>Lecanorales</taxon>
        <taxon>Lecanorineae</taxon>
        <taxon>Cladoniaceae</taxon>
        <taxon>Cladonia</taxon>
    </lineage>
</organism>
<gene>
    <name evidence="1" type="ORF">JMJ35_000982</name>
</gene>
<reference evidence="1" key="1">
    <citation type="submission" date="2023-03" db="EMBL/GenBank/DDBJ databases">
        <title>Complete genome of Cladonia borealis.</title>
        <authorList>
            <person name="Park H."/>
        </authorList>
    </citation>
    <scope>NUCLEOTIDE SEQUENCE</scope>
    <source>
        <strain evidence="1">ANT050790</strain>
    </source>
</reference>
<sequence length="457" mass="52571">MQPKVATAGNESADPHDRFYAIKDKQSLQVRKARRSKTLVWDPWPVTKVQKDAIFDAATKLVQQRNAQCVDICVNKIELLPASGNILGVQGGSRELPLYSLRSPDTLPVKFHLWHVVGLKTRRNGQEDCCTKRPDSKLMVRHGQKSEPLKVFLESFGVPKSEAGECDLCKHCPCWRSLKLTDKRLNDFPTHLRPQIYKRWFSVNGFRFLDLPPELRETILRLAIGPLILEPFARYRCVSGRVNSLSSTPNMSLALVSKQVYNEVMPLIFAATTVYTGTKEQFVRFFRFGNPTPRPKFSERLRILSLDMGPSSLLQLFGVSILRDGDRSYYIQRHSEANDIFISVCLNLAALKVLRIYIPHIYTIQPPSRTVCQKAFSTVVWSSAREYIRNIPCVEFIGYVCESQKQSWLEVLVADRKEVRTGTASDLMNWKRQIWDEYRDWVCKCEPLCYKTVPRHL</sequence>
<evidence type="ECO:0000313" key="2">
    <source>
        <dbReference type="Proteomes" id="UP001166286"/>
    </source>
</evidence>
<accession>A0AA39R9U1</accession>
<name>A0AA39R9U1_9LECA</name>